<evidence type="ECO:0000313" key="3">
    <source>
        <dbReference type="EMBL" id="AZZ56944.1"/>
    </source>
</evidence>
<dbReference type="Pfam" id="PF13280">
    <property type="entry name" value="WYL"/>
    <property type="match status" value="1"/>
</dbReference>
<feature type="domain" description="WYL" evidence="1">
    <location>
        <begin position="102"/>
        <end position="169"/>
    </location>
</feature>
<dbReference type="InterPro" id="IPR057727">
    <property type="entry name" value="WCX_dom"/>
</dbReference>
<evidence type="ECO:0000259" key="1">
    <source>
        <dbReference type="Pfam" id="PF13280"/>
    </source>
</evidence>
<dbReference type="AlphaFoldDB" id="A0AAD1AEU3"/>
<dbReference type="Pfam" id="PF25583">
    <property type="entry name" value="WCX"/>
    <property type="match status" value="1"/>
</dbReference>
<sequence>MSVHSNLQVSTQSRRSFTIDHRCFHHLLHDPSRECACGRGDGRRLGDDRREGCLGAGSALGKLVLSLSPRVRWVVDAVSKVTLSVPVDALEPVDDRLVDVGLLGDLARACQLRRRLEFCYTKQDGQTVVRRADPRSLVNTVRRWYLVAFDIDAGEWRTYRVDRVSEVQVMDFPARSHEFPGRNVEEWVTGQLAAGWQQVTATVRVHAPREAVSRWVAPAWGVVEEESPGVTIVRAGADTYESIARWLLLVQSDIDVIEPDELRVAFRRVARQADRAGRE</sequence>
<dbReference type="PROSITE" id="PS52050">
    <property type="entry name" value="WYL"/>
    <property type="match status" value="1"/>
</dbReference>
<dbReference type="Proteomes" id="UP000283946">
    <property type="component" value="Chromosome"/>
</dbReference>
<dbReference type="EMBL" id="CP028130">
    <property type="protein sequence ID" value="AZZ56944.1"/>
    <property type="molecule type" value="Genomic_DNA"/>
</dbReference>
<proteinExistence type="predicted"/>
<reference evidence="3 4" key="1">
    <citation type="submission" date="2018-03" db="EMBL/GenBank/DDBJ databases">
        <title>Bacteriophage NCPPB3778 and a type I-E CRISPR drive the evolution of the US Biological Select Agent, Rathayibacter toxicus.</title>
        <authorList>
            <person name="Davis E.W.II."/>
            <person name="Tabima J.F."/>
            <person name="Weisberg A.J."/>
            <person name="Dantas Lopes L."/>
            <person name="Wiseman M.S."/>
            <person name="Wiseman M.S."/>
            <person name="Pupko T."/>
            <person name="Belcher M.S."/>
            <person name="Sechler A.J."/>
            <person name="Tancos M.A."/>
            <person name="Schroeder B.K."/>
            <person name="Murray T.D."/>
            <person name="Luster D.G."/>
            <person name="Schneider W.L."/>
            <person name="Rogers E."/>
            <person name="Andreote F.D."/>
            <person name="Grunwald N.J."/>
            <person name="Putnam M.L."/>
            <person name="Chang J.H."/>
        </authorList>
    </citation>
    <scope>NUCLEOTIDE SEQUENCE [LARGE SCALE GENOMIC DNA]</scope>
    <source>
        <strain evidence="3 4">NCCPB 2253</strain>
    </source>
</reference>
<dbReference type="KEGG" id="ria:C7V51_14435"/>
<organism evidence="3 4">
    <name type="scientific">Rathayibacter iranicus</name>
    <dbReference type="NCBI Taxonomy" id="59737"/>
    <lineage>
        <taxon>Bacteria</taxon>
        <taxon>Bacillati</taxon>
        <taxon>Actinomycetota</taxon>
        <taxon>Actinomycetes</taxon>
        <taxon>Micrococcales</taxon>
        <taxon>Microbacteriaceae</taxon>
        <taxon>Rathayibacter</taxon>
    </lineage>
</organism>
<evidence type="ECO:0000313" key="4">
    <source>
        <dbReference type="Proteomes" id="UP000283946"/>
    </source>
</evidence>
<gene>
    <name evidence="3" type="ORF">C7V51_14435</name>
</gene>
<dbReference type="PANTHER" id="PTHR34580">
    <property type="match status" value="1"/>
</dbReference>
<feature type="domain" description="WCX" evidence="2">
    <location>
        <begin position="198"/>
        <end position="273"/>
    </location>
</feature>
<accession>A0AAD1AEU3</accession>
<dbReference type="PANTHER" id="PTHR34580:SF3">
    <property type="entry name" value="PROTEIN PAFB"/>
    <property type="match status" value="1"/>
</dbReference>
<name>A0AAD1AEU3_9MICO</name>
<dbReference type="InterPro" id="IPR051534">
    <property type="entry name" value="CBASS_pafABC_assoc_protein"/>
</dbReference>
<protein>
    <submittedName>
        <fullName evidence="3">WYL domain-containing protein</fullName>
    </submittedName>
</protein>
<dbReference type="InterPro" id="IPR026881">
    <property type="entry name" value="WYL_dom"/>
</dbReference>
<evidence type="ECO:0000259" key="2">
    <source>
        <dbReference type="Pfam" id="PF25583"/>
    </source>
</evidence>